<keyword evidence="2" id="KW-0472">Membrane</keyword>
<organism evidence="3 4">
    <name type="scientific">Lysobacter hankyongensis</name>
    <dbReference type="NCBI Taxonomy" id="1176535"/>
    <lineage>
        <taxon>Bacteria</taxon>
        <taxon>Pseudomonadati</taxon>
        <taxon>Pseudomonadota</taxon>
        <taxon>Gammaproteobacteria</taxon>
        <taxon>Lysobacterales</taxon>
        <taxon>Lysobacteraceae</taxon>
        <taxon>Lysobacter</taxon>
    </lineage>
</organism>
<keyword evidence="2" id="KW-0812">Transmembrane</keyword>
<dbReference type="Proteomes" id="UP001499959">
    <property type="component" value="Unassembled WGS sequence"/>
</dbReference>
<keyword evidence="4" id="KW-1185">Reference proteome</keyword>
<dbReference type="Gene3D" id="3.30.420.380">
    <property type="match status" value="1"/>
</dbReference>
<proteinExistence type="predicted"/>
<reference evidence="4" key="1">
    <citation type="journal article" date="2019" name="Int. J. Syst. Evol. Microbiol.">
        <title>The Global Catalogue of Microorganisms (GCM) 10K type strain sequencing project: providing services to taxonomists for standard genome sequencing and annotation.</title>
        <authorList>
            <consortium name="The Broad Institute Genomics Platform"/>
            <consortium name="The Broad Institute Genome Sequencing Center for Infectious Disease"/>
            <person name="Wu L."/>
            <person name="Ma J."/>
        </authorList>
    </citation>
    <scope>NUCLEOTIDE SEQUENCE [LARGE SCALE GENOMIC DNA]</scope>
    <source>
        <strain evidence="4">JCM 18204</strain>
    </source>
</reference>
<dbReference type="PANTHER" id="PTHR40278:SF1">
    <property type="entry name" value="DNA UTILIZATION PROTEIN HOFN"/>
    <property type="match status" value="1"/>
</dbReference>
<dbReference type="InterPro" id="IPR052534">
    <property type="entry name" value="Extracell_DNA_Util/SecSys_Comp"/>
</dbReference>
<dbReference type="SUPFAM" id="SSF53067">
    <property type="entry name" value="Actin-like ATPase domain"/>
    <property type="match status" value="1"/>
</dbReference>
<sequence length="429" mass="46386">MVVHPWRAVPAARFLIDRGHTGRGLVLSTSADNATPARGAPKTPQAGFGRAWPGLRGFLAWWLNALGSWLPPRLRAVFGLAQQRLLLRGEGDQLSLALTLPAQPGGVALRELAELPWGAAEAAGEEPLTRILSPRINGLPRWLLLPARSGLRRRLTLPAAAADRLREVLGFEIDRQTPFSPDEVYYDARLLGRRGDGQIDAELVVVPRASLTQALAAMGESIGATLSGVDMAGADGLPLGVNLLPGAQRRRRRDPRAVWNAALAAVALVAVGAGLWQIRENREAAADAFEAEAKRRSAQARKVSAEKKQLVDLVEGMRFLQQTRSGRPSTVEVLDDITRRLPDNTYLEKISIEGERIMIIGLSPEAPRLVERLQSSKLWRSMNITGALMPDPTKGKDRFNLSAELAVTAPPGGKDKPRGGNGGNTERAP</sequence>
<accession>A0ABP9BC65</accession>
<comment type="caution">
    <text evidence="3">The sequence shown here is derived from an EMBL/GenBank/DDBJ whole genome shotgun (WGS) entry which is preliminary data.</text>
</comment>
<dbReference type="Pfam" id="PF05137">
    <property type="entry name" value="PilN"/>
    <property type="match status" value="1"/>
</dbReference>
<dbReference type="InterPro" id="IPR043129">
    <property type="entry name" value="ATPase_NBD"/>
</dbReference>
<dbReference type="PANTHER" id="PTHR40278">
    <property type="entry name" value="DNA UTILIZATION PROTEIN HOFN"/>
    <property type="match status" value="1"/>
</dbReference>
<evidence type="ECO:0000313" key="4">
    <source>
        <dbReference type="Proteomes" id="UP001499959"/>
    </source>
</evidence>
<protein>
    <submittedName>
        <fullName evidence="3">PilN domain-containing protein</fullName>
    </submittedName>
</protein>
<dbReference type="EMBL" id="BAABJE010000009">
    <property type="protein sequence ID" value="GAA4793444.1"/>
    <property type="molecule type" value="Genomic_DNA"/>
</dbReference>
<evidence type="ECO:0000256" key="1">
    <source>
        <dbReference type="SAM" id="MobiDB-lite"/>
    </source>
</evidence>
<evidence type="ECO:0000313" key="3">
    <source>
        <dbReference type="EMBL" id="GAA4793444.1"/>
    </source>
</evidence>
<keyword evidence="2" id="KW-1133">Transmembrane helix</keyword>
<feature type="region of interest" description="Disordered" evidence="1">
    <location>
        <begin position="405"/>
        <end position="429"/>
    </location>
</feature>
<evidence type="ECO:0000256" key="2">
    <source>
        <dbReference type="SAM" id="Phobius"/>
    </source>
</evidence>
<dbReference type="InterPro" id="IPR007813">
    <property type="entry name" value="PilN"/>
</dbReference>
<feature type="transmembrane region" description="Helical" evidence="2">
    <location>
        <begin position="257"/>
        <end position="276"/>
    </location>
</feature>
<gene>
    <name evidence="3" type="ORF">GCM10023307_18660</name>
</gene>
<name>A0ABP9BC65_9GAMM</name>